<dbReference type="EMBL" id="JBCEVZ010000039">
    <property type="protein sequence ID" value="MEL5995520.1"/>
    <property type="molecule type" value="Genomic_DNA"/>
</dbReference>
<protein>
    <submittedName>
        <fullName evidence="1">Uncharacterized protein</fullName>
    </submittedName>
</protein>
<dbReference type="RefSeq" id="WP_342299408.1">
    <property type="nucleotide sequence ID" value="NZ_JBCEVZ010000039.1"/>
</dbReference>
<keyword evidence="2" id="KW-1185">Reference proteome</keyword>
<proteinExistence type="predicted"/>
<comment type="caution">
    <text evidence="1">The sequence shown here is derived from an EMBL/GenBank/DDBJ whole genome shotgun (WGS) entry which is preliminary data.</text>
</comment>
<evidence type="ECO:0000313" key="2">
    <source>
        <dbReference type="Proteomes" id="UP001479606"/>
    </source>
</evidence>
<reference evidence="1 2" key="1">
    <citation type="journal article" date="2018" name="Arch. Microbiol.">
        <title>Hymenobacter segetis sp. nov., isolated from soil.</title>
        <authorList>
            <person name="Ten L.N."/>
            <person name="Lim S.J."/>
            <person name="Kim B.O."/>
            <person name="Kang I.K."/>
            <person name="Jung H.Y."/>
        </authorList>
    </citation>
    <scope>NUCLEOTIDE SEQUENCE [LARGE SCALE GENOMIC DNA]</scope>
    <source>
        <strain evidence="1 2">S7-3-11</strain>
    </source>
</reference>
<organism evidence="1 2">
    <name type="scientific">Hymenobacter segetis</name>
    <dbReference type="NCBI Taxonomy" id="2025509"/>
    <lineage>
        <taxon>Bacteria</taxon>
        <taxon>Pseudomonadati</taxon>
        <taxon>Bacteroidota</taxon>
        <taxon>Cytophagia</taxon>
        <taxon>Cytophagales</taxon>
        <taxon>Hymenobacteraceae</taxon>
        <taxon>Hymenobacter</taxon>
    </lineage>
</organism>
<dbReference type="Proteomes" id="UP001479606">
    <property type="component" value="Unassembled WGS sequence"/>
</dbReference>
<name>A0ABU9LXX0_9BACT</name>
<evidence type="ECO:0000313" key="1">
    <source>
        <dbReference type="EMBL" id="MEL5995520.1"/>
    </source>
</evidence>
<sequence>MIHVMVVPETEEFKDFVKHDDLIFINLNLGVPNFAGWQARYAAPYWISGERGVKRIYHIKSVTNDGQSTVLALGNSFVLDEAWDEMEQARRFAYFPLKNFGFVEVQEGVLMKYKV</sequence>
<accession>A0ABU9LXX0</accession>
<gene>
    <name evidence="1" type="ORF">AAFH49_14990</name>
</gene>